<dbReference type="RefSeq" id="WP_133642328.1">
    <property type="nucleotide sequence ID" value="NZ_SNYI01000001.1"/>
</dbReference>
<feature type="chain" id="PRO_5020328326" evidence="6">
    <location>
        <begin position="24"/>
        <end position="1374"/>
    </location>
</feature>
<keyword evidence="11" id="KW-1185">Reference proteome</keyword>
<dbReference type="SUPFAM" id="SSF141072">
    <property type="entry name" value="CalX-like"/>
    <property type="match status" value="2"/>
</dbReference>
<sequence length="1374" mass="143515">MKIPSFKQFLLGCLFLFNAFAFGQTQVSISVSDNTAGETGPDNGQYLVTVQNGPGLANVQVNYAVAAGTTATSGSDFTPFSGSVTVFTNVSGNGSNTITLNVLDDDIDEDLEVVVLEITTGSYDIVAGQGSASINITDNDTAGVSVNPTSGNTTEGGGTFQFTITLDTEPLDAVTIPVSSNDTSEGVVDVSSAVLDNTNWDTGVTVTVTGQDDAVADGNVAYVIQTGDATSPGDPKYDAIGPAGTPDVNLTNTDNDTVGVTVTPTSGTTTESGGNFQFTVTLNTQPTAAVTIPISSNDPSEGTVSASQVVLDNTNWNTGQTITVTGVNDNIVDGNVSYTIVTGNPTSGDPAYNGLGANDVANVSATNTDNDTELTIANSSTTEGTGFVFTVTSSNAVPGGFTVNIGFTDGTATGGNLPLAFPEDYDNGVKTLNFSGGAGEQQQFGVATTNDTRVEGNETFTVTMTSGNPNVITSDTATGTIIDNDSCPTTAPTRNNSVPDEFCDSFSQDLNAYVSNTPPPNTVLRWSRSSSPAANGSNHLGSSVVNTADSYYGFFYDQDDQCLGPTLRVDITLNTSPEAGTTQSASACGVGPGDSTVDLDDQITGEDSGDWAVTSQPSGGNVTIPGNNNVDFAGQPLGNYVFTYTTDNAQAPCTEDSVTLTITVIDCTPPCDAGNTAPVRDADVADVFCDVITTGLDDYTNSNPPSGTTLTWSANPDPLIVANHLTQAQVDNPSPGTYYGFFYDATNSCASPTLEVTLTVNTTPVITGTTGDELCGPGQATLTVTGDIPDSPENPSYRWYATASSTQVLGNFATFTPNVTTTTTYFVEATANGCTSEREGVTVTVVPPVSAGSTNDTAACNVPENGPTLRDLDNFISGNDAGVWSISQDPSGVLTIESGNTVNFNNRPAGTYIFTYTTTGAQQPCTNESVDLTITVNSCDVDSDGDGLLDGQEAILGTNPNNVDTDADNINDNIEVGPNLDSPLDEDGDGIIDALESILTDTDNDGVTDQLDPANTDPCIPNANNEVCQSQPLDLQVQKEVDNPGASFGEQVVFTITLNNTDTRAASDIVVGDLLESGFEFVSAETSDGTYDPETGSWEIDQLNGMATATLTVTATLRSEGVFTNTAELLSSSPVDDNATNNSSTVTVNPDPVEGVDLVIRKEVVPSRPLVGEEILFRISVVNESSNETVVNNIRVEDIITEEGGFVFQNIIFNTHGGYDPLTGIWDIPSLAAGKEASLAFTALVPRTGNFINVATILSSNPVDGITENNTATVRVVVSERSSDEPGFIFNQFSPNGDGTNDILRINNIDQFPGNSLVIFDRYGNKIFEARDMTDSAIWDGRRNNIDVAEGTYFYILDLGDGSEVRKGWIQLIR</sequence>
<dbReference type="InterPro" id="IPR059100">
    <property type="entry name" value="TSP3_bac"/>
</dbReference>
<feature type="domain" description="DUF11" evidence="7">
    <location>
        <begin position="1034"/>
        <end position="1148"/>
    </location>
</feature>
<dbReference type="Pfam" id="PF19081">
    <property type="entry name" value="Ig_7"/>
    <property type="match status" value="1"/>
</dbReference>
<dbReference type="Pfam" id="PF13585">
    <property type="entry name" value="CHU_C"/>
    <property type="match status" value="1"/>
</dbReference>
<dbReference type="SUPFAM" id="SSF103647">
    <property type="entry name" value="TSP type-3 repeat"/>
    <property type="match status" value="1"/>
</dbReference>
<keyword evidence="2" id="KW-0964">Secreted</keyword>
<evidence type="ECO:0000259" key="8">
    <source>
        <dbReference type="Pfam" id="PF03160"/>
    </source>
</evidence>
<organism evidence="10 11">
    <name type="scientific">Zeaxanthinibacter enoshimensis</name>
    <dbReference type="NCBI Taxonomy" id="392009"/>
    <lineage>
        <taxon>Bacteria</taxon>
        <taxon>Pseudomonadati</taxon>
        <taxon>Bacteroidota</taxon>
        <taxon>Flavobacteriia</taxon>
        <taxon>Flavobacteriales</taxon>
        <taxon>Flavobacteriaceae</taxon>
        <taxon>Zeaxanthinibacter</taxon>
    </lineage>
</organism>
<dbReference type="Gene3D" id="2.60.40.2030">
    <property type="match status" value="2"/>
</dbReference>
<dbReference type="GO" id="GO:0007154">
    <property type="term" value="P:cell communication"/>
    <property type="evidence" value="ECO:0007669"/>
    <property type="project" value="InterPro"/>
</dbReference>
<dbReference type="Pfam" id="PF18884">
    <property type="entry name" value="TSP3_bac"/>
    <property type="match status" value="1"/>
</dbReference>
<evidence type="ECO:0000256" key="5">
    <source>
        <dbReference type="ARBA" id="ARBA00022837"/>
    </source>
</evidence>
<feature type="domain" description="Calx-beta" evidence="8">
    <location>
        <begin position="56"/>
        <end position="140"/>
    </location>
</feature>
<feature type="domain" description="DUF11" evidence="7">
    <location>
        <begin position="1157"/>
        <end position="1276"/>
    </location>
</feature>
<dbReference type="InterPro" id="IPR026341">
    <property type="entry name" value="T9SS_type_B"/>
</dbReference>
<evidence type="ECO:0000256" key="4">
    <source>
        <dbReference type="ARBA" id="ARBA00022737"/>
    </source>
</evidence>
<evidence type="ECO:0000256" key="3">
    <source>
        <dbReference type="ARBA" id="ARBA00022729"/>
    </source>
</evidence>
<keyword evidence="3 6" id="KW-0732">Signal</keyword>
<feature type="domain" description="Ig-like" evidence="9">
    <location>
        <begin position="763"/>
        <end position="847"/>
    </location>
</feature>
<gene>
    <name evidence="10" type="ORF">CLV82_0071</name>
</gene>
<dbReference type="InterPro" id="IPR038081">
    <property type="entry name" value="CalX-like_sf"/>
</dbReference>
<protein>
    <submittedName>
        <fullName evidence="10">Gliding motility-associated-like protein</fullName>
    </submittedName>
</protein>
<dbReference type="Proteomes" id="UP000295468">
    <property type="component" value="Unassembled WGS sequence"/>
</dbReference>
<feature type="signal peptide" evidence="6">
    <location>
        <begin position="1"/>
        <end position="23"/>
    </location>
</feature>
<accession>A0A4R6TTI0</accession>
<dbReference type="Pfam" id="PF01345">
    <property type="entry name" value="DUF11"/>
    <property type="match status" value="2"/>
</dbReference>
<dbReference type="Pfam" id="PF03160">
    <property type="entry name" value="Calx-beta"/>
    <property type="match status" value="3"/>
</dbReference>
<dbReference type="OrthoDB" id="1236981at2"/>
<dbReference type="InterPro" id="IPR001434">
    <property type="entry name" value="OmcB-like_DUF11"/>
</dbReference>
<evidence type="ECO:0000256" key="1">
    <source>
        <dbReference type="ARBA" id="ARBA00004613"/>
    </source>
</evidence>
<comment type="subcellular location">
    <subcellularLocation>
        <location evidence="1">Secreted</location>
    </subcellularLocation>
</comment>
<dbReference type="InterPro" id="IPR028974">
    <property type="entry name" value="TSP_type-3_rpt"/>
</dbReference>
<evidence type="ECO:0000259" key="9">
    <source>
        <dbReference type="Pfam" id="PF19081"/>
    </source>
</evidence>
<evidence type="ECO:0000256" key="2">
    <source>
        <dbReference type="ARBA" id="ARBA00022525"/>
    </source>
</evidence>
<feature type="domain" description="Calx-beta" evidence="8">
    <location>
        <begin position="254"/>
        <end position="368"/>
    </location>
</feature>
<keyword evidence="4" id="KW-0677">Repeat</keyword>
<dbReference type="GO" id="GO:0005509">
    <property type="term" value="F:calcium ion binding"/>
    <property type="evidence" value="ECO:0007669"/>
    <property type="project" value="InterPro"/>
</dbReference>
<comment type="caution">
    <text evidence="10">The sequence shown here is derived from an EMBL/GenBank/DDBJ whole genome shotgun (WGS) entry which is preliminary data.</text>
</comment>
<evidence type="ECO:0000313" key="10">
    <source>
        <dbReference type="EMBL" id="TDQ32248.1"/>
    </source>
</evidence>
<dbReference type="GO" id="GO:0016020">
    <property type="term" value="C:membrane"/>
    <property type="evidence" value="ECO:0007669"/>
    <property type="project" value="InterPro"/>
</dbReference>
<dbReference type="EMBL" id="SNYI01000001">
    <property type="protein sequence ID" value="TDQ32248.1"/>
    <property type="molecule type" value="Genomic_DNA"/>
</dbReference>
<evidence type="ECO:0000259" key="7">
    <source>
        <dbReference type="Pfam" id="PF01345"/>
    </source>
</evidence>
<dbReference type="InterPro" id="IPR044023">
    <property type="entry name" value="Ig_7"/>
</dbReference>
<dbReference type="NCBIfam" id="TIGR01451">
    <property type="entry name" value="B_ant_repeat"/>
    <property type="match status" value="1"/>
</dbReference>
<evidence type="ECO:0000256" key="6">
    <source>
        <dbReference type="SAM" id="SignalP"/>
    </source>
</evidence>
<dbReference type="InterPro" id="IPR003644">
    <property type="entry name" value="Calx_beta"/>
</dbReference>
<dbReference type="Gene3D" id="2.60.40.1170">
    <property type="entry name" value="Mu homology domain, subdomain B"/>
    <property type="match status" value="1"/>
</dbReference>
<evidence type="ECO:0000313" key="11">
    <source>
        <dbReference type="Proteomes" id="UP000295468"/>
    </source>
</evidence>
<keyword evidence="5" id="KW-0106">Calcium</keyword>
<dbReference type="NCBIfam" id="TIGR04131">
    <property type="entry name" value="Bac_Flav_CTERM"/>
    <property type="match status" value="1"/>
</dbReference>
<name>A0A4R6TTI0_9FLAO</name>
<dbReference type="InterPro" id="IPR047589">
    <property type="entry name" value="DUF11_rpt"/>
</dbReference>
<proteinExistence type="predicted"/>
<reference evidence="10 11" key="1">
    <citation type="submission" date="2019-03" db="EMBL/GenBank/DDBJ databases">
        <title>Genomic Encyclopedia of Archaeal and Bacterial Type Strains, Phase II (KMG-II): from individual species to whole genera.</title>
        <authorList>
            <person name="Goeker M."/>
        </authorList>
    </citation>
    <scope>NUCLEOTIDE SEQUENCE [LARGE SCALE GENOMIC DNA]</scope>
    <source>
        <strain evidence="10 11">DSM 18435</strain>
    </source>
</reference>
<feature type="domain" description="Calx-beta" evidence="8">
    <location>
        <begin position="382"/>
        <end position="485"/>
    </location>
</feature>